<evidence type="ECO:0000313" key="5">
    <source>
        <dbReference type="Proteomes" id="UP001166286"/>
    </source>
</evidence>
<dbReference type="Pfam" id="PF24476">
    <property type="entry name" value="DUF7580"/>
    <property type="match status" value="1"/>
</dbReference>
<gene>
    <name evidence="4" type="ORF">JMJ35_005348</name>
</gene>
<evidence type="ECO:0000256" key="1">
    <source>
        <dbReference type="SAM" id="MobiDB-lite"/>
    </source>
</evidence>
<evidence type="ECO:0000313" key="4">
    <source>
        <dbReference type="EMBL" id="KAK0512220.1"/>
    </source>
</evidence>
<organism evidence="4 5">
    <name type="scientific">Cladonia borealis</name>
    <dbReference type="NCBI Taxonomy" id="184061"/>
    <lineage>
        <taxon>Eukaryota</taxon>
        <taxon>Fungi</taxon>
        <taxon>Dikarya</taxon>
        <taxon>Ascomycota</taxon>
        <taxon>Pezizomycotina</taxon>
        <taxon>Lecanoromycetes</taxon>
        <taxon>OSLEUM clade</taxon>
        <taxon>Lecanoromycetidae</taxon>
        <taxon>Lecanorales</taxon>
        <taxon>Lecanorineae</taxon>
        <taxon>Cladoniaceae</taxon>
        <taxon>Cladonia</taxon>
    </lineage>
</organism>
<dbReference type="PANTHER" id="PTHR35186">
    <property type="entry name" value="ANK_REP_REGION DOMAIN-CONTAINING PROTEIN"/>
    <property type="match status" value="1"/>
</dbReference>
<dbReference type="Proteomes" id="UP001166286">
    <property type="component" value="Unassembled WGS sequence"/>
</dbReference>
<keyword evidence="5" id="KW-1185">Reference proteome</keyword>
<reference evidence="4" key="1">
    <citation type="submission" date="2023-03" db="EMBL/GenBank/DDBJ databases">
        <title>Complete genome of Cladonia borealis.</title>
        <authorList>
            <person name="Park H."/>
        </authorList>
    </citation>
    <scope>NUCLEOTIDE SEQUENCE</scope>
    <source>
        <strain evidence="4">ANT050790</strain>
    </source>
</reference>
<name>A0AA39V8A3_9LECA</name>
<proteinExistence type="predicted"/>
<feature type="signal peptide" evidence="2">
    <location>
        <begin position="1"/>
        <end position="21"/>
    </location>
</feature>
<feature type="chain" id="PRO_5041340079" description="DUF7580 domain-containing protein" evidence="2">
    <location>
        <begin position="22"/>
        <end position="620"/>
    </location>
</feature>
<accession>A0AA39V8A3</accession>
<feature type="domain" description="DUF7580" evidence="3">
    <location>
        <begin position="379"/>
        <end position="614"/>
    </location>
</feature>
<protein>
    <recommendedName>
        <fullName evidence="3">DUF7580 domain-containing protein</fullName>
    </recommendedName>
</protein>
<dbReference type="PANTHER" id="PTHR35186:SF4">
    <property type="entry name" value="PRION-INHIBITION AND PROPAGATION HELO DOMAIN-CONTAINING PROTEIN"/>
    <property type="match status" value="1"/>
</dbReference>
<evidence type="ECO:0000259" key="3">
    <source>
        <dbReference type="Pfam" id="PF24476"/>
    </source>
</evidence>
<sequence>MVTGIETAGLVLAVLPLIISALDHYNEGLKPLKDFLRWRAVIRTLAVDLLTQKVLYRNTLEKLLGGLVTDPVSLALLLEDPFGIGWKNEKLHGELKRRLGNSFNVYVENVTDMAALVCSLEESIGLDTRGIPRWSDARSHKKAWKKFVMCLSQKQHESILSRMAQTNRNLKNLTKDSLDLEPSRLGRHRGTDPFRKIRDHAKCLHKMLRRGWCCPCTLVHSANLRLETHNTETVPSFRVLFPSASESSPIRSMQTTWNETLIRPLADDIWPDMDKHLNSVENTVSRSLASLTVTDASSRVDICSSTLHLSSKGTSTASQAHFPSTLATLLRKEKKKVAWASTAEAKLELESSGQAGGERIPNPSLNEASLRTDTTIISISNLCHAFKDAHYKGEGEKCLGHLTGDGGPLVVYVTGQHSPSTALKTVTLRDVLTQEMAPSLGECPEVPPSTPKFRLKLATTLASTALQLQTTPWLNSSWDSNDVLFHTGIAAHPYITKSFNSDVNQTEEPVKLAEPSPVRNRSIFNLGVLLLELCLGKPLDHFRTPEDSSIFTDFCIAKRLVENLAEEVSSGYADAVKACIYCDFGREIKDHSFDNDAFRQAVYEYVVTPLEDDWRHFNRM</sequence>
<feature type="region of interest" description="Disordered" evidence="1">
    <location>
        <begin position="348"/>
        <end position="367"/>
    </location>
</feature>
<dbReference type="EMBL" id="JAFEKC020000011">
    <property type="protein sequence ID" value="KAK0512220.1"/>
    <property type="molecule type" value="Genomic_DNA"/>
</dbReference>
<dbReference type="InterPro" id="IPR056002">
    <property type="entry name" value="DUF7580"/>
</dbReference>
<evidence type="ECO:0000256" key="2">
    <source>
        <dbReference type="SAM" id="SignalP"/>
    </source>
</evidence>
<comment type="caution">
    <text evidence="4">The sequence shown here is derived from an EMBL/GenBank/DDBJ whole genome shotgun (WGS) entry which is preliminary data.</text>
</comment>
<keyword evidence="2" id="KW-0732">Signal</keyword>
<dbReference type="AlphaFoldDB" id="A0AA39V8A3"/>